<proteinExistence type="predicted"/>
<evidence type="ECO:0000313" key="3">
    <source>
        <dbReference type="Proteomes" id="UP001266305"/>
    </source>
</evidence>
<dbReference type="PANTHER" id="PTHR13388">
    <property type="entry name" value="DETONATOR, ISOFORM E"/>
    <property type="match status" value="1"/>
</dbReference>
<feature type="domain" description="Transmembrane protein TMEM132 cohesin-like" evidence="1">
    <location>
        <begin position="76"/>
        <end position="127"/>
    </location>
</feature>
<dbReference type="PANTHER" id="PTHR13388:SF2">
    <property type="entry name" value="TRANSMEMBRANE PROTEIN 132D"/>
    <property type="match status" value="1"/>
</dbReference>
<evidence type="ECO:0000259" key="1">
    <source>
        <dbReference type="Pfam" id="PF23039"/>
    </source>
</evidence>
<gene>
    <name evidence="2" type="ORF">P7K49_020602</name>
</gene>
<protein>
    <recommendedName>
        <fullName evidence="1">Transmembrane protein TMEM132 cohesin-like domain-containing protein</fullName>
    </recommendedName>
</protein>
<accession>A0ABQ9V0X3</accession>
<reference evidence="2 3" key="1">
    <citation type="submission" date="2023-05" db="EMBL/GenBank/DDBJ databases">
        <title>B98-5 Cell Line De Novo Hybrid Assembly: An Optical Mapping Approach.</title>
        <authorList>
            <person name="Kananen K."/>
            <person name="Auerbach J.A."/>
            <person name="Kautto E."/>
            <person name="Blachly J.S."/>
        </authorList>
    </citation>
    <scope>NUCLEOTIDE SEQUENCE [LARGE SCALE GENOMIC DNA]</scope>
    <source>
        <strain evidence="2">B95-8</strain>
        <tissue evidence="2">Cell line</tissue>
    </source>
</reference>
<dbReference type="Proteomes" id="UP001266305">
    <property type="component" value="Unassembled WGS sequence"/>
</dbReference>
<evidence type="ECO:0000313" key="2">
    <source>
        <dbReference type="EMBL" id="KAK2102935.1"/>
    </source>
</evidence>
<name>A0ABQ9V0X3_SAGOE</name>
<organism evidence="2 3">
    <name type="scientific">Saguinus oedipus</name>
    <name type="common">Cotton-top tamarin</name>
    <name type="synonym">Oedipomidas oedipus</name>
    <dbReference type="NCBI Taxonomy" id="9490"/>
    <lineage>
        <taxon>Eukaryota</taxon>
        <taxon>Metazoa</taxon>
        <taxon>Chordata</taxon>
        <taxon>Craniata</taxon>
        <taxon>Vertebrata</taxon>
        <taxon>Euteleostomi</taxon>
        <taxon>Mammalia</taxon>
        <taxon>Eutheria</taxon>
        <taxon>Euarchontoglires</taxon>
        <taxon>Primates</taxon>
        <taxon>Haplorrhini</taxon>
        <taxon>Platyrrhini</taxon>
        <taxon>Cebidae</taxon>
        <taxon>Callitrichinae</taxon>
        <taxon>Saguinus</taxon>
    </lineage>
</organism>
<keyword evidence="3" id="KW-1185">Reference proteome</keyword>
<dbReference type="Pfam" id="PF23039">
    <property type="entry name" value="TMEM132_3rd"/>
    <property type="match status" value="1"/>
</dbReference>
<dbReference type="InterPro" id="IPR055421">
    <property type="entry name" value="TMEM132_3rd"/>
</dbReference>
<comment type="caution">
    <text evidence="2">The sequence shown here is derived from an EMBL/GenBank/DDBJ whole genome shotgun (WGS) entry which is preliminary data.</text>
</comment>
<dbReference type="InterPro" id="IPR026307">
    <property type="entry name" value="TMEM132"/>
</dbReference>
<sequence length="138" mass="15134">MVLFCPGISSLTSFLSSYRRLCLPRAPNLGQKGNQSCLLCTKSCHAEVLAKPLLQPQESCWRPVLLLHWESSAPGDGASYEVMQIDVEVEEPSDLPATQLVTWQVEYPGEITSDLGVSKIYVSPKDLIGVVPLAMRMA</sequence>
<dbReference type="EMBL" id="JASSZA010000009">
    <property type="protein sequence ID" value="KAK2102935.1"/>
    <property type="molecule type" value="Genomic_DNA"/>
</dbReference>